<protein>
    <submittedName>
        <fullName evidence="1">ATP-binding protein</fullName>
    </submittedName>
</protein>
<organism evidence="1">
    <name type="scientific">Salmonella enterica</name>
    <name type="common">Salmonella choleraesuis</name>
    <dbReference type="NCBI Taxonomy" id="28901"/>
    <lineage>
        <taxon>Bacteria</taxon>
        <taxon>Pseudomonadati</taxon>
        <taxon>Pseudomonadota</taxon>
        <taxon>Gammaproteobacteria</taxon>
        <taxon>Enterobacterales</taxon>
        <taxon>Enterobacteriaceae</taxon>
        <taxon>Salmonella</taxon>
    </lineage>
</organism>
<gene>
    <name evidence="1" type="ORF">FQR15_21490</name>
</gene>
<accession>A0A5Y4BRX5</accession>
<proteinExistence type="predicted"/>
<evidence type="ECO:0000313" key="1">
    <source>
        <dbReference type="EMBL" id="ECJ9879704.1"/>
    </source>
</evidence>
<reference evidence="1" key="1">
    <citation type="submission" date="2019-07" db="EMBL/GenBank/DDBJ databases">
        <authorList>
            <consortium name="PulseNet: The National Subtyping Network for Foodborne Disease Surveillance"/>
            <person name="Tarr C.L."/>
            <person name="Trees E."/>
            <person name="Katz L.S."/>
            <person name="Carleton-Romer H.A."/>
            <person name="Stroika S."/>
            <person name="Kucerova Z."/>
            <person name="Roache K.F."/>
            <person name="Sabol A.L."/>
            <person name="Besser J."/>
            <person name="Gerner-Smidt P."/>
        </authorList>
    </citation>
    <scope>NUCLEOTIDE SEQUENCE</scope>
    <source>
        <strain evidence="1">PNUSAS085443</strain>
    </source>
</reference>
<dbReference type="GO" id="GO:0005524">
    <property type="term" value="F:ATP binding"/>
    <property type="evidence" value="ECO:0007669"/>
    <property type="project" value="UniProtKB-KW"/>
</dbReference>
<keyword evidence="1" id="KW-0067">ATP-binding</keyword>
<dbReference type="InterPro" id="IPR027417">
    <property type="entry name" value="P-loop_NTPase"/>
</dbReference>
<name>A0A5Y4BRX5_SALER</name>
<comment type="caution">
    <text evidence="1">The sequence shown here is derived from an EMBL/GenBank/DDBJ whole genome shotgun (WGS) entry which is preliminary data.</text>
</comment>
<feature type="non-terminal residue" evidence="1">
    <location>
        <position position="268"/>
    </location>
</feature>
<dbReference type="EMBL" id="AAJAEQ010000132">
    <property type="protein sequence ID" value="ECJ9879704.1"/>
    <property type="molecule type" value="Genomic_DNA"/>
</dbReference>
<dbReference type="AlphaFoldDB" id="A0A5Y4BRX5"/>
<sequence length="268" mass="30300">MFRINSIMNDSRDKVRVHDFSEDSHNNYYTILAGDNASGKSSLLSKAINFFLFSNVNNNDRNPAVELECLSERNPSKIIAICNSKVDRFTSNKILNDKLNNKEATQITMSYIHPEVNDNTRRGISGIVDQCIKNSLRHKNIRGLQDANRVKEAFMMFGLQSDLHLKCTLNTQNIKYVLSILSSLVNGGVILSDEGITHTKKIDYSKKEELKNKNFKLDKSIGIILRESEYKNHLDGLYDTLLMLDAGKFTQGNFSSIYFSVAEGTIST</sequence>
<dbReference type="SUPFAM" id="SSF52540">
    <property type="entry name" value="P-loop containing nucleoside triphosphate hydrolases"/>
    <property type="match status" value="1"/>
</dbReference>
<keyword evidence="1" id="KW-0547">Nucleotide-binding</keyword>